<feature type="compositionally biased region" description="Basic residues" evidence="1">
    <location>
        <begin position="19"/>
        <end position="28"/>
    </location>
</feature>
<evidence type="ECO:0000313" key="2">
    <source>
        <dbReference type="Proteomes" id="UP000038045"/>
    </source>
</evidence>
<dbReference type="WBParaSite" id="PTRK_0000343100.1">
    <property type="protein sequence ID" value="PTRK_0000343100.1"/>
    <property type="gene ID" value="PTRK_0000343100"/>
</dbReference>
<dbReference type="AlphaFoldDB" id="A0A0N4Z875"/>
<proteinExistence type="predicted"/>
<sequence>MRPAPPRAQDSFGRTLRPPARRTGRSARPRSSSWSDLRDPQAGWIGRQFALDHAGGRALGLRGVAEEAGDLDLRHPASGQGDRQARLAADHRLARRLDVEAVAGAQTLAGTAADIDGRAGHPQDVGEPGPLLQLVDDIGHGVRDGRRYGPIVQRRVIARAAAEARNLAGLRRRLPGARGGEEDAARAHVDQTDLDRGVDRLTPLGVKEALLALVATAQLGDRAQQQGVDSAQRLAIRLGQHPLGVQRRQIGPLEDKEVVGRDKGVDQHVAGLGRDRIRLTRRLQQAA</sequence>
<accession>A0A0N4Z875</accession>
<feature type="region of interest" description="Disordered" evidence="1">
    <location>
        <begin position="1"/>
        <end position="39"/>
    </location>
</feature>
<protein>
    <submittedName>
        <fullName evidence="3">LigA</fullName>
    </submittedName>
</protein>
<keyword evidence="2" id="KW-1185">Reference proteome</keyword>
<evidence type="ECO:0000256" key="1">
    <source>
        <dbReference type="SAM" id="MobiDB-lite"/>
    </source>
</evidence>
<reference evidence="3" key="1">
    <citation type="submission" date="2017-02" db="UniProtKB">
        <authorList>
            <consortium name="WormBaseParasite"/>
        </authorList>
    </citation>
    <scope>IDENTIFICATION</scope>
</reference>
<organism evidence="2 3">
    <name type="scientific">Parastrongyloides trichosuri</name>
    <name type="common">Possum-specific nematode worm</name>
    <dbReference type="NCBI Taxonomy" id="131310"/>
    <lineage>
        <taxon>Eukaryota</taxon>
        <taxon>Metazoa</taxon>
        <taxon>Ecdysozoa</taxon>
        <taxon>Nematoda</taxon>
        <taxon>Chromadorea</taxon>
        <taxon>Rhabditida</taxon>
        <taxon>Tylenchina</taxon>
        <taxon>Panagrolaimomorpha</taxon>
        <taxon>Strongyloidoidea</taxon>
        <taxon>Strongyloididae</taxon>
        <taxon>Parastrongyloides</taxon>
    </lineage>
</organism>
<evidence type="ECO:0000313" key="3">
    <source>
        <dbReference type="WBParaSite" id="PTRK_0000343100.1"/>
    </source>
</evidence>
<name>A0A0N4Z875_PARTI</name>
<dbReference type="Proteomes" id="UP000038045">
    <property type="component" value="Unplaced"/>
</dbReference>